<keyword evidence="2" id="KW-1185">Reference proteome</keyword>
<reference evidence="1 2" key="1">
    <citation type="journal article" date="2021" name="Int. J. Syst. Evol. Microbiol.">
        <title>Clostridium zeae sp. nov., isolated from corn silage.</title>
        <authorList>
            <person name="Kobayashi H."/>
            <person name="Tanizawa Y."/>
            <person name="Yagura M."/>
            <person name="Sakamoto M."/>
            <person name="Ohkuma M."/>
            <person name="Tohno M."/>
        </authorList>
    </citation>
    <scope>NUCLEOTIDE SEQUENCE [LARGE SCALE GENOMIC DNA]</scope>
    <source>
        <strain evidence="1 2">CSC2</strain>
    </source>
</reference>
<accession>A0ABQ1EEI6</accession>
<comment type="caution">
    <text evidence="1">The sequence shown here is derived from an EMBL/GenBank/DDBJ whole genome shotgun (WGS) entry which is preliminary data.</text>
</comment>
<name>A0ABQ1EEI6_9CLOT</name>
<sequence>MNSKYDNCINQWNNIFSKEVTNAPIESTSGNETLDKGIK</sequence>
<dbReference type="Proteomes" id="UP000663802">
    <property type="component" value="Unassembled WGS sequence"/>
</dbReference>
<proteinExistence type="predicted"/>
<protein>
    <submittedName>
        <fullName evidence="1">Uncharacterized protein</fullName>
    </submittedName>
</protein>
<dbReference type="EMBL" id="BMBA01000004">
    <property type="protein sequence ID" value="GFZ33229.1"/>
    <property type="molecule type" value="Genomic_DNA"/>
</dbReference>
<evidence type="ECO:0000313" key="1">
    <source>
        <dbReference type="EMBL" id="GFZ33229.1"/>
    </source>
</evidence>
<organism evidence="1 2">
    <name type="scientific">Clostridium zeae</name>
    <dbReference type="NCBI Taxonomy" id="2759022"/>
    <lineage>
        <taxon>Bacteria</taxon>
        <taxon>Bacillati</taxon>
        <taxon>Bacillota</taxon>
        <taxon>Clostridia</taxon>
        <taxon>Eubacteriales</taxon>
        <taxon>Clostridiaceae</taxon>
        <taxon>Clostridium</taxon>
    </lineage>
</organism>
<evidence type="ECO:0000313" key="2">
    <source>
        <dbReference type="Proteomes" id="UP000663802"/>
    </source>
</evidence>
<gene>
    <name evidence="1" type="ORF">CSC2_37550</name>
</gene>